<dbReference type="EMBL" id="GBRH01267133">
    <property type="protein sequence ID" value="JAD30762.1"/>
    <property type="molecule type" value="Transcribed_RNA"/>
</dbReference>
<name>A0A0A8Z7B6_ARUDO</name>
<accession>A0A0A8Z7B6</accession>
<reference evidence="1" key="1">
    <citation type="submission" date="2014-09" db="EMBL/GenBank/DDBJ databases">
        <authorList>
            <person name="Magalhaes I.L.F."/>
            <person name="Oliveira U."/>
            <person name="Santos F.R."/>
            <person name="Vidigal T.H.D.A."/>
            <person name="Brescovit A.D."/>
            <person name="Santos A.J."/>
        </authorList>
    </citation>
    <scope>NUCLEOTIDE SEQUENCE</scope>
    <source>
        <tissue evidence="1">Shoot tissue taken approximately 20 cm above the soil surface</tissue>
    </source>
</reference>
<dbReference type="AlphaFoldDB" id="A0A0A8Z7B6"/>
<protein>
    <submittedName>
        <fullName evidence="1">Uncharacterized protein</fullName>
    </submittedName>
</protein>
<evidence type="ECO:0000313" key="1">
    <source>
        <dbReference type="EMBL" id="JAD30762.1"/>
    </source>
</evidence>
<organism evidence="1">
    <name type="scientific">Arundo donax</name>
    <name type="common">Giant reed</name>
    <name type="synonym">Donax arundinaceus</name>
    <dbReference type="NCBI Taxonomy" id="35708"/>
    <lineage>
        <taxon>Eukaryota</taxon>
        <taxon>Viridiplantae</taxon>
        <taxon>Streptophyta</taxon>
        <taxon>Embryophyta</taxon>
        <taxon>Tracheophyta</taxon>
        <taxon>Spermatophyta</taxon>
        <taxon>Magnoliopsida</taxon>
        <taxon>Liliopsida</taxon>
        <taxon>Poales</taxon>
        <taxon>Poaceae</taxon>
        <taxon>PACMAD clade</taxon>
        <taxon>Arundinoideae</taxon>
        <taxon>Arundineae</taxon>
        <taxon>Arundo</taxon>
    </lineage>
</organism>
<proteinExistence type="predicted"/>
<reference evidence="1" key="2">
    <citation type="journal article" date="2015" name="Data Brief">
        <title>Shoot transcriptome of the giant reed, Arundo donax.</title>
        <authorList>
            <person name="Barrero R.A."/>
            <person name="Guerrero F.D."/>
            <person name="Moolhuijzen P."/>
            <person name="Goolsby J.A."/>
            <person name="Tidwell J."/>
            <person name="Bellgard S.E."/>
            <person name="Bellgard M.I."/>
        </authorList>
    </citation>
    <scope>NUCLEOTIDE SEQUENCE</scope>
    <source>
        <tissue evidence="1">Shoot tissue taken approximately 20 cm above the soil surface</tissue>
    </source>
</reference>
<sequence length="23" mass="2663">MGLPGLVVPQWRRCGRQRGARLR</sequence>